<comment type="caution">
    <text evidence="2">The sequence shown here is derived from an EMBL/GenBank/DDBJ whole genome shotgun (WGS) entry which is preliminary data.</text>
</comment>
<accession>A0A0W8DNM6</accession>
<feature type="region of interest" description="Disordered" evidence="1">
    <location>
        <begin position="39"/>
        <end position="92"/>
    </location>
</feature>
<evidence type="ECO:0000313" key="3">
    <source>
        <dbReference type="Proteomes" id="UP000054636"/>
    </source>
</evidence>
<dbReference type="EMBL" id="LNFP01000087">
    <property type="protein sequence ID" value="KUF97978.1"/>
    <property type="molecule type" value="Genomic_DNA"/>
</dbReference>
<feature type="compositionally biased region" description="Basic and acidic residues" evidence="1">
    <location>
        <begin position="51"/>
        <end position="61"/>
    </location>
</feature>
<sequence length="187" mass="19974">MCGLVIRMRMHLARKCASCPDPVKAEMCAEIGRKHQVSTDASVHTAKKARTAKDDALRADEAQAPDQVPADQAPSPTLAQASVNEEAPTATTASTAVAVLDDKGDLDGYVARAIFGAGLPVTTVEHSSFVKMLKRMNPAYDPPSSFVLATPVLDLEYSEVQIRLRAEVLDSTAVALGVESWGQRRNA</sequence>
<evidence type="ECO:0000256" key="1">
    <source>
        <dbReference type="SAM" id="MobiDB-lite"/>
    </source>
</evidence>
<gene>
    <name evidence="2" type="ORF">AM588_10007059</name>
</gene>
<reference evidence="2 3" key="1">
    <citation type="submission" date="2015-11" db="EMBL/GenBank/DDBJ databases">
        <title>Genomes and virulence difference between two physiological races of Phytophthora nicotianae.</title>
        <authorList>
            <person name="Liu H."/>
            <person name="Ma X."/>
            <person name="Yu H."/>
            <person name="Fang D."/>
            <person name="Li Y."/>
            <person name="Wang X."/>
            <person name="Wang W."/>
            <person name="Dong Y."/>
            <person name="Xiao B."/>
        </authorList>
    </citation>
    <scope>NUCLEOTIDE SEQUENCE [LARGE SCALE GENOMIC DNA]</scope>
    <source>
        <strain evidence="3">race 1</strain>
    </source>
</reference>
<dbReference type="AlphaFoldDB" id="A0A0W8DNM6"/>
<feature type="compositionally biased region" description="Low complexity" evidence="1">
    <location>
        <begin position="62"/>
        <end position="74"/>
    </location>
</feature>
<evidence type="ECO:0000313" key="2">
    <source>
        <dbReference type="EMBL" id="KUF97978.1"/>
    </source>
</evidence>
<name>A0A0W8DNM6_PHYNI</name>
<protein>
    <submittedName>
        <fullName evidence="2">Ammonium Transporter (Amt) Family</fullName>
    </submittedName>
</protein>
<proteinExistence type="predicted"/>
<dbReference type="Proteomes" id="UP000054636">
    <property type="component" value="Unassembled WGS sequence"/>
</dbReference>
<organism evidence="2 3">
    <name type="scientific">Phytophthora nicotianae</name>
    <name type="common">Potato buckeye rot agent</name>
    <name type="synonym">Phytophthora parasitica</name>
    <dbReference type="NCBI Taxonomy" id="4792"/>
    <lineage>
        <taxon>Eukaryota</taxon>
        <taxon>Sar</taxon>
        <taxon>Stramenopiles</taxon>
        <taxon>Oomycota</taxon>
        <taxon>Peronosporomycetes</taxon>
        <taxon>Peronosporales</taxon>
        <taxon>Peronosporaceae</taxon>
        <taxon>Phytophthora</taxon>
    </lineage>
</organism>